<feature type="domain" description="GmrSD restriction endonucleases N-terminal" evidence="1">
    <location>
        <begin position="165"/>
        <end position="381"/>
    </location>
</feature>
<dbReference type="AlphaFoldDB" id="A0A455U4T4"/>
<dbReference type="EMBL" id="AP019514">
    <property type="protein sequence ID" value="BBI60557.1"/>
    <property type="molecule type" value="Genomic_DNA"/>
</dbReference>
<dbReference type="Pfam" id="PF03235">
    <property type="entry name" value="GmrSD_N"/>
    <property type="match status" value="1"/>
</dbReference>
<sequence>MIGHYQNEIDLYRATFATQETGSAGPSAYTLSQLDGYARRILETINSYGARHRTGDRYVRSLFDCLMIFFIDKFGMTEVSRAIEKAFIWAYGLRLKMQVLQLASMDNYVLDNNMFLLIKEATQPADFLAVELTVLQSTAGEKVDDIKNCFRRCVTVSDGISQLSVSELLDGQVDYLVPMYQRNYAWDEAEISQLIQDVLDEMPQGKYASSAPTPYYIGTLVVFRRGTTSGERPLYEVIDGQQRLTTLCLLASYFKRRSSSEEGLNVNTWFKRQCVRFESRPHSSNALLAAFEGKVEDINTEAFHNAEYNADIIHGYELVQKLVPKLKGESIAEQDLARYLFNQVQIMRVEVPEDTDLNHYFEVMNNRGEQLEKHEVLKSRLMNVLDDPEERSVLHQVWEACANMERYIQMGFSPRLRNRLFGKKDWGTFTPKILMM</sequence>
<organism evidence="3 4">
    <name type="scientific">Vreelandella sulfidaeris</name>
    <dbReference type="NCBI Taxonomy" id="115553"/>
    <lineage>
        <taxon>Bacteria</taxon>
        <taxon>Pseudomonadati</taxon>
        <taxon>Pseudomonadota</taxon>
        <taxon>Gammaproteobacteria</taxon>
        <taxon>Oceanospirillales</taxon>
        <taxon>Halomonadaceae</taxon>
        <taxon>Vreelandella</taxon>
    </lineage>
</organism>
<accession>A0A455U4T4</accession>
<dbReference type="KEGG" id="hsr:HSBAA_18630"/>
<evidence type="ECO:0000313" key="4">
    <source>
        <dbReference type="Proteomes" id="UP000320231"/>
    </source>
</evidence>
<protein>
    <submittedName>
        <fullName evidence="3">Uncharacterized protein</fullName>
    </submittedName>
</protein>
<dbReference type="Proteomes" id="UP000320231">
    <property type="component" value="Chromosome"/>
</dbReference>
<gene>
    <name evidence="3" type="ORF">HSBAA_18630</name>
</gene>
<dbReference type="Pfam" id="PF25202">
    <property type="entry name" value="DUF7834"/>
    <property type="match status" value="1"/>
</dbReference>
<evidence type="ECO:0000313" key="3">
    <source>
        <dbReference type="EMBL" id="BBI60557.1"/>
    </source>
</evidence>
<dbReference type="InterPro" id="IPR004919">
    <property type="entry name" value="GmrSD_N"/>
</dbReference>
<proteinExistence type="predicted"/>
<dbReference type="PANTHER" id="PTHR35149">
    <property type="entry name" value="SLL5132 PROTEIN"/>
    <property type="match status" value="1"/>
</dbReference>
<dbReference type="InterPro" id="IPR057156">
    <property type="entry name" value="DUF7834"/>
</dbReference>
<dbReference type="PANTHER" id="PTHR35149:SF2">
    <property type="entry name" value="DUF262 DOMAIN-CONTAINING PROTEIN"/>
    <property type="match status" value="1"/>
</dbReference>
<name>A0A455U4T4_9GAMM</name>
<evidence type="ECO:0000259" key="1">
    <source>
        <dbReference type="Pfam" id="PF03235"/>
    </source>
</evidence>
<evidence type="ECO:0000259" key="2">
    <source>
        <dbReference type="Pfam" id="PF25202"/>
    </source>
</evidence>
<feature type="domain" description="DUF7834" evidence="2">
    <location>
        <begin position="1"/>
        <end position="141"/>
    </location>
</feature>
<reference evidence="3 4" key="1">
    <citation type="journal article" date="2019" name="Microbiol. Resour. Announc.">
        <title>Complete Genome Sequence of Halomonas sulfidaeris Strain Esulfide1 Isolated from a Metal Sulfide Rock at a Depth of 2,200 Meters, Obtained Using Nanopore Sequencing.</title>
        <authorList>
            <person name="Saito M."/>
            <person name="Nishigata A."/>
            <person name="Galipon J."/>
            <person name="Arakawa K."/>
        </authorList>
    </citation>
    <scope>NUCLEOTIDE SEQUENCE [LARGE SCALE GENOMIC DNA]</scope>
    <source>
        <strain evidence="3 4">ATCC BAA-803</strain>
    </source>
</reference>